<organism evidence="3 4">
    <name type="scientific">Xenopus laevis</name>
    <name type="common">African clawed frog</name>
    <dbReference type="NCBI Taxonomy" id="8355"/>
    <lineage>
        <taxon>Eukaryota</taxon>
        <taxon>Metazoa</taxon>
        <taxon>Chordata</taxon>
        <taxon>Craniata</taxon>
        <taxon>Vertebrata</taxon>
        <taxon>Euteleostomi</taxon>
        <taxon>Amphibia</taxon>
        <taxon>Batrachia</taxon>
        <taxon>Anura</taxon>
        <taxon>Pipoidea</taxon>
        <taxon>Pipidae</taxon>
        <taxon>Xenopodinae</taxon>
        <taxon>Xenopus</taxon>
        <taxon>Xenopus</taxon>
    </lineage>
</organism>
<keyword evidence="1" id="KW-0009">Actin-binding</keyword>
<sequence>YPDRIGFTEFRLRFQALAAEVMKKYNSTYEPVDERK</sequence>
<comment type="caution">
    <text evidence="1">Lacks conserved residue(s) required for the propagation of feature annotation.</text>
</comment>
<dbReference type="Proteomes" id="UP000694892">
    <property type="component" value="Chromosome 1L"/>
</dbReference>
<feature type="non-terminal residue" evidence="3">
    <location>
        <position position="36"/>
    </location>
</feature>
<evidence type="ECO:0000259" key="2">
    <source>
        <dbReference type="PROSITE" id="PS51456"/>
    </source>
</evidence>
<proteinExistence type="inferred from homology"/>
<dbReference type="GO" id="GO:0016459">
    <property type="term" value="C:myosin complex"/>
    <property type="evidence" value="ECO:0007669"/>
    <property type="project" value="UniProtKB-KW"/>
</dbReference>
<accession>A0A974E0S9</accession>
<dbReference type="PROSITE" id="PS51456">
    <property type="entry name" value="MYOSIN_MOTOR"/>
    <property type="match status" value="1"/>
</dbReference>
<keyword evidence="1" id="KW-0505">Motor protein</keyword>
<comment type="similarity">
    <text evidence="1">Belongs to the TRAFAC class myosin-kinesin ATPase superfamily. Myosin family.</text>
</comment>
<evidence type="ECO:0000313" key="4">
    <source>
        <dbReference type="Proteomes" id="UP000694892"/>
    </source>
</evidence>
<feature type="non-terminal residue" evidence="3">
    <location>
        <position position="1"/>
    </location>
</feature>
<dbReference type="GO" id="GO:0005524">
    <property type="term" value="F:ATP binding"/>
    <property type="evidence" value="ECO:0007669"/>
    <property type="project" value="InterPro"/>
</dbReference>
<gene>
    <name evidence="3" type="ORF">XELAEV_1800749412mg</name>
</gene>
<reference evidence="4" key="1">
    <citation type="journal article" date="2016" name="Nature">
        <title>Genome evolution in the allotetraploid frog Xenopus laevis.</title>
        <authorList>
            <person name="Session A.M."/>
            <person name="Uno Y."/>
            <person name="Kwon T."/>
            <person name="Chapman J.A."/>
            <person name="Toyoda A."/>
            <person name="Takahashi S."/>
            <person name="Fukui A."/>
            <person name="Hikosaka A."/>
            <person name="Suzuki A."/>
            <person name="Kondo M."/>
            <person name="van Heeringen S.J."/>
            <person name="Quigley I."/>
            <person name="Heinz S."/>
            <person name="Ogino H."/>
            <person name="Ochi H."/>
            <person name="Hellsten U."/>
            <person name="Lyons J.B."/>
            <person name="Simakov O."/>
            <person name="Putnam N."/>
            <person name="Stites J."/>
            <person name="Kuroki Y."/>
            <person name="Tanaka T."/>
            <person name="Michiue T."/>
            <person name="Watanabe M."/>
            <person name="Bogdanovic O."/>
            <person name="Lister R."/>
            <person name="Georgiou G."/>
            <person name="Paranjpe S.S."/>
            <person name="van Kruijsbergen I."/>
            <person name="Shu S."/>
            <person name="Carlson J."/>
            <person name="Kinoshita T."/>
            <person name="Ohta Y."/>
            <person name="Mawaribuchi S."/>
            <person name="Jenkins J."/>
            <person name="Grimwood J."/>
            <person name="Schmutz J."/>
            <person name="Mitros T."/>
            <person name="Mozaffari S.V."/>
            <person name="Suzuki Y."/>
            <person name="Haramoto Y."/>
            <person name="Yamamoto T.S."/>
            <person name="Takagi C."/>
            <person name="Heald R."/>
            <person name="Miller K."/>
            <person name="Haudenschild C."/>
            <person name="Kitzman J."/>
            <person name="Nakayama T."/>
            <person name="Izutsu Y."/>
            <person name="Robert J."/>
            <person name="Fortriede J."/>
            <person name="Burns K."/>
            <person name="Lotay V."/>
            <person name="Karimi K."/>
            <person name="Yasuoka Y."/>
            <person name="Dichmann D.S."/>
            <person name="Flajnik M.F."/>
            <person name="Houston D.W."/>
            <person name="Shendure J."/>
            <person name="DuPasquier L."/>
            <person name="Vize P.D."/>
            <person name="Zorn A.M."/>
            <person name="Ito M."/>
            <person name="Marcotte E.M."/>
            <person name="Wallingford J.B."/>
            <person name="Ito Y."/>
            <person name="Asashima M."/>
            <person name="Ueno N."/>
            <person name="Matsuda Y."/>
            <person name="Veenstra G.J."/>
            <person name="Fujiyama A."/>
            <person name="Harland R.M."/>
            <person name="Taira M."/>
            <person name="Rokhsar D.S."/>
        </authorList>
    </citation>
    <scope>NUCLEOTIDE SEQUENCE [LARGE SCALE GENOMIC DNA]</scope>
    <source>
        <strain evidence="4">J</strain>
    </source>
</reference>
<name>A0A974E0S9_XENLA</name>
<keyword evidence="1" id="KW-0518">Myosin</keyword>
<evidence type="ECO:0000256" key="1">
    <source>
        <dbReference type="PROSITE-ProRule" id="PRU00782"/>
    </source>
</evidence>
<dbReference type="AlphaFoldDB" id="A0A974E0S9"/>
<dbReference type="GO" id="GO:0003779">
    <property type="term" value="F:actin binding"/>
    <property type="evidence" value="ECO:0007669"/>
    <property type="project" value="UniProtKB-KW"/>
</dbReference>
<feature type="domain" description="Myosin motor" evidence="2">
    <location>
        <begin position="1"/>
        <end position="36"/>
    </location>
</feature>
<dbReference type="GO" id="GO:0003774">
    <property type="term" value="F:cytoskeletal motor activity"/>
    <property type="evidence" value="ECO:0007669"/>
    <property type="project" value="InterPro"/>
</dbReference>
<dbReference type="EMBL" id="CM004466">
    <property type="protein sequence ID" value="OCU01710.1"/>
    <property type="molecule type" value="Genomic_DNA"/>
</dbReference>
<protein>
    <recommendedName>
        <fullName evidence="2">Myosin motor domain-containing protein</fullName>
    </recommendedName>
</protein>
<evidence type="ECO:0000313" key="3">
    <source>
        <dbReference type="EMBL" id="OCU01710.1"/>
    </source>
</evidence>
<dbReference type="InterPro" id="IPR001609">
    <property type="entry name" value="Myosin_head_motor_dom-like"/>
</dbReference>